<keyword evidence="3" id="KW-1185">Reference proteome</keyword>
<evidence type="ECO:0000259" key="1">
    <source>
        <dbReference type="Pfam" id="PF00144"/>
    </source>
</evidence>
<dbReference type="AlphaFoldDB" id="A0A433WGD6"/>
<accession>A0A433WGD6</accession>
<dbReference type="InterPro" id="IPR050491">
    <property type="entry name" value="AmpC-like"/>
</dbReference>
<gene>
    <name evidence="2" type="ORF">ECE50_018210</name>
</gene>
<comment type="caution">
    <text evidence="2">The sequence shown here is derived from an EMBL/GenBank/DDBJ whole genome shotgun (WGS) entry which is preliminary data.</text>
</comment>
<name>A0A433WGD6_9BACT</name>
<dbReference type="OrthoDB" id="9793489at2"/>
<evidence type="ECO:0000313" key="3">
    <source>
        <dbReference type="Proteomes" id="UP000281028"/>
    </source>
</evidence>
<dbReference type="InterPro" id="IPR001466">
    <property type="entry name" value="Beta-lactam-related"/>
</dbReference>
<dbReference type="PANTHER" id="PTHR46825">
    <property type="entry name" value="D-ALANYL-D-ALANINE-CARBOXYPEPTIDASE/ENDOPEPTIDASE AMPH"/>
    <property type="match status" value="1"/>
</dbReference>
<reference evidence="2" key="1">
    <citation type="submission" date="2020-05" db="EMBL/GenBank/DDBJ databases">
        <title>Chitinophaga laudate sp. nov., isolated from a tropical peat swamp.</title>
        <authorList>
            <person name="Goh C.B.S."/>
            <person name="Lee M.S."/>
            <person name="Parimannan S."/>
            <person name="Pasbakhsh P."/>
            <person name="Yule C.M."/>
            <person name="Rajandas H."/>
            <person name="Loke S."/>
            <person name="Croft L."/>
            <person name="Tan J.B.L."/>
        </authorList>
    </citation>
    <scope>NUCLEOTIDE SEQUENCE</scope>
    <source>
        <strain evidence="2">Mgbs1</strain>
    </source>
</reference>
<dbReference type="EMBL" id="RIAR02000001">
    <property type="protein sequence ID" value="NSL88782.1"/>
    <property type="molecule type" value="Genomic_DNA"/>
</dbReference>
<evidence type="ECO:0000313" key="2">
    <source>
        <dbReference type="EMBL" id="NSL88782.1"/>
    </source>
</evidence>
<feature type="domain" description="Beta-lactamase-related" evidence="1">
    <location>
        <begin position="27"/>
        <end position="354"/>
    </location>
</feature>
<dbReference type="PANTHER" id="PTHR46825:SF9">
    <property type="entry name" value="BETA-LACTAMASE-RELATED DOMAIN-CONTAINING PROTEIN"/>
    <property type="match status" value="1"/>
</dbReference>
<dbReference type="Proteomes" id="UP000281028">
    <property type="component" value="Unassembled WGS sequence"/>
</dbReference>
<sequence length="377" mass="41513">MKLLISLLLLSKLGTGTLPDTVAVPQVDKAVKTFMEKYNVPGVSVAVTRNGKLVYARGYGFADTAARQRVTPGSRFRIASVSKCITAVAILKLAEAGKLSADDKVFGAQALLGVRYGQLPYSGWLQEITVRQLLQHTAGAWPNNARDPMFLYPSLSADSLISRTLIEQPVLYQPGKVYAYSNFGYCLLGRIIEKVSGQSYETYVQSLLQEAGIRQMETGSNTLAERKPQEVVYYGQQQENPYIYNIARMDAHGGWIATATDLARFLIAVDGFPSRADLLSSASITQMTTPSAANPNYALGWLVNVYNNWWHAGSLPGTASEIVRAANGFTWVILCNTRTDKGFFNDLDGLMWQAVNNPQTRWPDTDLFQPVPVLTTH</sequence>
<dbReference type="SUPFAM" id="SSF56601">
    <property type="entry name" value="beta-lactamase/transpeptidase-like"/>
    <property type="match status" value="1"/>
</dbReference>
<dbReference type="InterPro" id="IPR012338">
    <property type="entry name" value="Beta-lactam/transpept-like"/>
</dbReference>
<organism evidence="2 3">
    <name type="scientific">Chitinophaga solisilvae</name>
    <dbReference type="NCBI Taxonomy" id="1233460"/>
    <lineage>
        <taxon>Bacteria</taxon>
        <taxon>Pseudomonadati</taxon>
        <taxon>Bacteroidota</taxon>
        <taxon>Chitinophagia</taxon>
        <taxon>Chitinophagales</taxon>
        <taxon>Chitinophagaceae</taxon>
        <taxon>Chitinophaga</taxon>
    </lineage>
</organism>
<dbReference type="Gene3D" id="3.40.710.10">
    <property type="entry name" value="DD-peptidase/beta-lactamase superfamily"/>
    <property type="match status" value="1"/>
</dbReference>
<protein>
    <submittedName>
        <fullName evidence="2">Beta-lactamase family protein</fullName>
    </submittedName>
</protein>
<proteinExistence type="predicted"/>
<dbReference type="Pfam" id="PF00144">
    <property type="entry name" value="Beta-lactamase"/>
    <property type="match status" value="1"/>
</dbReference>